<feature type="compositionally biased region" description="Low complexity" evidence="11">
    <location>
        <begin position="127"/>
        <end position="150"/>
    </location>
</feature>
<feature type="transmembrane region" description="Helical" evidence="10">
    <location>
        <begin position="56"/>
        <end position="77"/>
    </location>
</feature>
<evidence type="ECO:0000256" key="2">
    <source>
        <dbReference type="ARBA" id="ARBA00008445"/>
    </source>
</evidence>
<comment type="caution">
    <text evidence="12">The sequence shown here is derived from an EMBL/GenBank/DDBJ whole genome shotgun (WGS) entry which is preliminary data.</text>
</comment>
<dbReference type="PRINTS" id="PR01651">
    <property type="entry name" value="SECGEXPORT"/>
</dbReference>
<proteinExistence type="inferred from homology"/>
<evidence type="ECO:0000256" key="5">
    <source>
        <dbReference type="ARBA" id="ARBA00022692"/>
    </source>
</evidence>
<comment type="subcellular location">
    <subcellularLocation>
        <location evidence="1 10">Cell membrane</location>
        <topology evidence="1 10">Multi-pass membrane protein</topology>
    </subcellularLocation>
</comment>
<evidence type="ECO:0000256" key="11">
    <source>
        <dbReference type="SAM" id="MobiDB-lite"/>
    </source>
</evidence>
<keyword evidence="5 10" id="KW-0812">Transmembrane</keyword>
<keyword evidence="9 10" id="KW-0472">Membrane</keyword>
<protein>
    <recommendedName>
        <fullName evidence="10">Protein-export membrane protein SecG</fullName>
    </recommendedName>
</protein>
<accession>A0A7Y2E5T8</accession>
<evidence type="ECO:0000256" key="3">
    <source>
        <dbReference type="ARBA" id="ARBA00022448"/>
    </source>
</evidence>
<evidence type="ECO:0000256" key="6">
    <source>
        <dbReference type="ARBA" id="ARBA00022927"/>
    </source>
</evidence>
<comment type="caution">
    <text evidence="10">Lacks conserved residue(s) required for the propagation of feature annotation.</text>
</comment>
<sequence>MIYGVLLVFHILISFLLMLVILLQSGKGGGLAGAFGAAGGQTGQMLFGGRGAATFLSKATAGLGTAFLVTSLVLAIMQASASGPTPIVRSGGDPMSIAPPIDAPSPTTPGALDLGTGTTPGEGTGTGTETTTPGETTPPAENNETGTGGN</sequence>
<dbReference type="AlphaFoldDB" id="A0A7Y2E5T8"/>
<organism evidence="12 13">
    <name type="scientific">Eiseniibacteriota bacterium</name>
    <dbReference type="NCBI Taxonomy" id="2212470"/>
    <lineage>
        <taxon>Bacteria</taxon>
        <taxon>Candidatus Eiseniibacteriota</taxon>
    </lineage>
</organism>
<dbReference type="Pfam" id="PF03840">
    <property type="entry name" value="SecG"/>
    <property type="match status" value="1"/>
</dbReference>
<reference evidence="12 13" key="1">
    <citation type="submission" date="2020-03" db="EMBL/GenBank/DDBJ databases">
        <title>Metabolic flexibility allows generalist bacteria to become dominant in a frequently disturbed ecosystem.</title>
        <authorList>
            <person name="Chen Y.-J."/>
            <person name="Leung P.M."/>
            <person name="Bay S.K."/>
            <person name="Hugenholtz P."/>
            <person name="Kessler A.J."/>
            <person name="Shelley G."/>
            <person name="Waite D.W."/>
            <person name="Cook P.L."/>
            <person name="Greening C."/>
        </authorList>
    </citation>
    <scope>NUCLEOTIDE SEQUENCE [LARGE SCALE GENOMIC DNA]</scope>
    <source>
        <strain evidence="12">SS_bin_28</strain>
    </source>
</reference>
<dbReference type="PANTHER" id="PTHR34182:SF1">
    <property type="entry name" value="PROTEIN-EXPORT MEMBRANE PROTEIN SECG"/>
    <property type="match status" value="1"/>
</dbReference>
<evidence type="ECO:0000256" key="1">
    <source>
        <dbReference type="ARBA" id="ARBA00004651"/>
    </source>
</evidence>
<comment type="function">
    <text evidence="10">Involved in protein export. Participates in an early event of protein translocation.</text>
</comment>
<dbReference type="InterPro" id="IPR004692">
    <property type="entry name" value="SecG"/>
</dbReference>
<dbReference type="GO" id="GO:0005886">
    <property type="term" value="C:plasma membrane"/>
    <property type="evidence" value="ECO:0007669"/>
    <property type="project" value="UniProtKB-SubCell"/>
</dbReference>
<dbReference type="GO" id="GO:0015450">
    <property type="term" value="F:protein-transporting ATPase activity"/>
    <property type="evidence" value="ECO:0007669"/>
    <property type="project" value="UniProtKB-UniRule"/>
</dbReference>
<keyword evidence="4 10" id="KW-1003">Cell membrane</keyword>
<evidence type="ECO:0000313" key="13">
    <source>
        <dbReference type="Proteomes" id="UP000547674"/>
    </source>
</evidence>
<dbReference type="Proteomes" id="UP000547674">
    <property type="component" value="Unassembled WGS sequence"/>
</dbReference>
<evidence type="ECO:0000256" key="9">
    <source>
        <dbReference type="ARBA" id="ARBA00023136"/>
    </source>
</evidence>
<evidence type="ECO:0000256" key="7">
    <source>
        <dbReference type="ARBA" id="ARBA00022989"/>
    </source>
</evidence>
<name>A0A7Y2E5T8_UNCEI</name>
<dbReference type="NCBIfam" id="TIGR00810">
    <property type="entry name" value="secG"/>
    <property type="match status" value="1"/>
</dbReference>
<keyword evidence="8 10" id="KW-0811">Translocation</keyword>
<evidence type="ECO:0000256" key="10">
    <source>
        <dbReference type="RuleBase" id="RU365087"/>
    </source>
</evidence>
<evidence type="ECO:0000313" key="12">
    <source>
        <dbReference type="EMBL" id="NNF05746.1"/>
    </source>
</evidence>
<keyword evidence="7 10" id="KW-1133">Transmembrane helix</keyword>
<feature type="region of interest" description="Disordered" evidence="11">
    <location>
        <begin position="85"/>
        <end position="150"/>
    </location>
</feature>
<comment type="similarity">
    <text evidence="2 10">Belongs to the SecG family.</text>
</comment>
<dbReference type="GO" id="GO:0043952">
    <property type="term" value="P:protein transport by the Sec complex"/>
    <property type="evidence" value="ECO:0007669"/>
    <property type="project" value="TreeGrafter"/>
</dbReference>
<keyword evidence="6 10" id="KW-0653">Protein transport</keyword>
<evidence type="ECO:0000256" key="4">
    <source>
        <dbReference type="ARBA" id="ARBA00022475"/>
    </source>
</evidence>
<dbReference type="GO" id="GO:0065002">
    <property type="term" value="P:intracellular protein transmembrane transport"/>
    <property type="evidence" value="ECO:0007669"/>
    <property type="project" value="TreeGrafter"/>
</dbReference>
<keyword evidence="3 10" id="KW-0813">Transport</keyword>
<dbReference type="GO" id="GO:0009306">
    <property type="term" value="P:protein secretion"/>
    <property type="evidence" value="ECO:0007669"/>
    <property type="project" value="UniProtKB-UniRule"/>
</dbReference>
<dbReference type="PANTHER" id="PTHR34182">
    <property type="entry name" value="PROTEIN-EXPORT MEMBRANE PROTEIN SECG"/>
    <property type="match status" value="1"/>
</dbReference>
<dbReference type="EMBL" id="JABDJR010000119">
    <property type="protein sequence ID" value="NNF05746.1"/>
    <property type="molecule type" value="Genomic_DNA"/>
</dbReference>
<evidence type="ECO:0000256" key="8">
    <source>
        <dbReference type="ARBA" id="ARBA00023010"/>
    </source>
</evidence>
<gene>
    <name evidence="12" type="primary">secG</name>
    <name evidence="12" type="ORF">HKN21_03210</name>
</gene>